<dbReference type="RefSeq" id="XP_020099407.1">
    <property type="nucleotide sequence ID" value="XM_020243818.1"/>
</dbReference>
<reference evidence="4 5" key="2">
    <citation type="submission" date="2025-04" db="UniProtKB">
        <authorList>
            <consortium name="RefSeq"/>
        </authorList>
    </citation>
    <scope>IDENTIFICATION</scope>
    <source>
        <tissue evidence="4 5">Leaf</tissue>
    </source>
</reference>
<keyword evidence="3" id="KW-1185">Reference proteome</keyword>
<dbReference type="GeneID" id="109717871"/>
<organism evidence="5">
    <name type="scientific">Ananas comosus</name>
    <name type="common">Pineapple</name>
    <name type="synonym">Ananas ananas</name>
    <dbReference type="NCBI Taxonomy" id="4615"/>
    <lineage>
        <taxon>Eukaryota</taxon>
        <taxon>Viridiplantae</taxon>
        <taxon>Streptophyta</taxon>
        <taxon>Embryophyta</taxon>
        <taxon>Tracheophyta</taxon>
        <taxon>Spermatophyta</taxon>
        <taxon>Magnoliopsida</taxon>
        <taxon>Liliopsida</taxon>
        <taxon>Poales</taxon>
        <taxon>Bromeliaceae</taxon>
        <taxon>Bromelioideae</taxon>
        <taxon>Ananas</taxon>
    </lineage>
</organism>
<dbReference type="GO" id="GO:0003677">
    <property type="term" value="F:DNA binding"/>
    <property type="evidence" value="ECO:0007669"/>
    <property type="project" value="InterPro"/>
</dbReference>
<sequence length="410" mass="46338">MCSPSIYNAANASFGPTLTYAKHCVRCERGMALKKFRILYPTNAFRASTLTCSSLREYIGGQLERRADDKLLYTSNSLLSAKLEPVMQAQEDQQDLSLDVENGSRSCYVADSGYDSGHSAKASIGMSKKEIERRRKIGRANKGKVPWNKGRKHSEETRERIKRRTREALSNPKIRKKMFGSPRSHSDESKAKISSALRSIWEERLKHRRLQETCYLMWQRSIAEAAKEGGHGQQQLDWDSFHKIKAGSVSQQLQWKADKGSAKQIAKLRAEIVARVRAEKAARLADQMDDKEDNTNAKVVEALPQKKSEGERKNVALRKILKLKERLSKFHHRKKQLEKLISSKKKMAISPKRVIEERDVEIIKSEKPQARVSLADQIQAAKIVKAKLASVSIPALASSNIPLEENSSGF</sequence>
<dbReference type="Proteomes" id="UP000515123">
    <property type="component" value="Linkage group 11"/>
</dbReference>
<feature type="domain" description="Nuclease associated modular" evidence="2">
    <location>
        <begin position="181"/>
        <end position="197"/>
    </location>
</feature>
<protein>
    <submittedName>
        <fullName evidence="4 5">Uncharacterized protein LOC109717871</fullName>
    </submittedName>
</protein>
<feature type="domain" description="Nuclease associated modular" evidence="2">
    <location>
        <begin position="149"/>
        <end position="165"/>
    </location>
</feature>
<evidence type="ECO:0000313" key="6">
    <source>
        <dbReference type="RefSeq" id="XP_020099409.1"/>
    </source>
</evidence>
<gene>
    <name evidence="4 5 6" type="primary">LOC109717871</name>
</gene>
<dbReference type="RefSeq" id="XP_020099409.1">
    <property type="nucleotide sequence ID" value="XM_020243820.1"/>
</dbReference>
<dbReference type="Gramene" id="Aco005485.1.mrna1">
    <property type="protein sequence ID" value="Aco005485.1.mrna1"/>
    <property type="gene ID" value="Aco005485.1.path1"/>
</dbReference>
<dbReference type="PANTHER" id="PTHR34199">
    <property type="entry name" value="NUMOD3 MOTIF FAMILY PROTEIN, EXPRESSED"/>
    <property type="match status" value="1"/>
</dbReference>
<evidence type="ECO:0000313" key="5">
    <source>
        <dbReference type="RefSeq" id="XP_020099407.1"/>
    </source>
</evidence>
<evidence type="ECO:0000256" key="1">
    <source>
        <dbReference type="SAM" id="MobiDB-lite"/>
    </source>
</evidence>
<evidence type="ECO:0000313" key="3">
    <source>
        <dbReference type="Proteomes" id="UP000515123"/>
    </source>
</evidence>
<name>A0A6P5FUS6_ANACO</name>
<dbReference type="Pfam" id="PF07460">
    <property type="entry name" value="NUMOD3"/>
    <property type="match status" value="2"/>
</dbReference>
<dbReference type="OrthoDB" id="6013at2759"/>
<dbReference type="AlphaFoldDB" id="A0A6P5FUS6"/>
<evidence type="ECO:0000313" key="4">
    <source>
        <dbReference type="RefSeq" id="XP_020099406.1"/>
    </source>
</evidence>
<dbReference type="SMART" id="SM00496">
    <property type="entry name" value="IENR2"/>
    <property type="match status" value="2"/>
</dbReference>
<accession>A0A6P5FUS6</accession>
<dbReference type="RefSeq" id="XP_020099406.1">
    <property type="nucleotide sequence ID" value="XM_020243817.1"/>
</dbReference>
<feature type="region of interest" description="Disordered" evidence="1">
    <location>
        <begin position="140"/>
        <end position="160"/>
    </location>
</feature>
<dbReference type="PANTHER" id="PTHR34199:SF1">
    <property type="entry name" value="HISTONE-LYSINE N-METHYLTRANSFERASE, H3 LYSINE-79 SPECIFIC-LIKE PROTEIN"/>
    <property type="match status" value="1"/>
</dbReference>
<proteinExistence type="predicted"/>
<reference evidence="3" key="1">
    <citation type="journal article" date="2015" name="Nat. Genet.">
        <title>The pineapple genome and the evolution of CAM photosynthesis.</title>
        <authorList>
            <person name="Ming R."/>
            <person name="VanBuren R."/>
            <person name="Wai C.M."/>
            <person name="Tang H."/>
            <person name="Schatz M.C."/>
            <person name="Bowers J.E."/>
            <person name="Lyons E."/>
            <person name="Wang M.L."/>
            <person name="Chen J."/>
            <person name="Biggers E."/>
            <person name="Zhang J."/>
            <person name="Huang L."/>
            <person name="Zhang L."/>
            <person name="Miao W."/>
            <person name="Zhang J."/>
            <person name="Ye Z."/>
            <person name="Miao C."/>
            <person name="Lin Z."/>
            <person name="Wang H."/>
            <person name="Zhou H."/>
            <person name="Yim W.C."/>
            <person name="Priest H.D."/>
            <person name="Zheng C."/>
            <person name="Woodhouse M."/>
            <person name="Edger P.P."/>
            <person name="Guyot R."/>
            <person name="Guo H.B."/>
            <person name="Guo H."/>
            <person name="Zheng G."/>
            <person name="Singh R."/>
            <person name="Sharma A."/>
            <person name="Min X."/>
            <person name="Zheng Y."/>
            <person name="Lee H."/>
            <person name="Gurtowski J."/>
            <person name="Sedlazeck F.J."/>
            <person name="Harkess A."/>
            <person name="McKain M.R."/>
            <person name="Liao Z."/>
            <person name="Fang J."/>
            <person name="Liu J."/>
            <person name="Zhang X."/>
            <person name="Zhang Q."/>
            <person name="Hu W."/>
            <person name="Qin Y."/>
            <person name="Wang K."/>
            <person name="Chen L.Y."/>
            <person name="Shirley N."/>
            <person name="Lin Y.R."/>
            <person name="Liu L.Y."/>
            <person name="Hernandez A.G."/>
            <person name="Wright C.L."/>
            <person name="Bulone V."/>
            <person name="Tuskan G.A."/>
            <person name="Heath K."/>
            <person name="Zee F."/>
            <person name="Moore P.H."/>
            <person name="Sunkar R."/>
            <person name="Leebens-Mack J.H."/>
            <person name="Mockler T."/>
            <person name="Bennetzen J.L."/>
            <person name="Freeling M."/>
            <person name="Sankoff D."/>
            <person name="Paterson A.H."/>
            <person name="Zhu X."/>
            <person name="Yang X."/>
            <person name="Smith J.A."/>
            <person name="Cushman J.C."/>
            <person name="Paull R.E."/>
            <person name="Yu Q."/>
        </authorList>
    </citation>
    <scope>NUCLEOTIDE SEQUENCE [LARGE SCALE GENOMIC DNA]</scope>
    <source>
        <strain evidence="3">cv. F153</strain>
    </source>
</reference>
<evidence type="ECO:0000259" key="2">
    <source>
        <dbReference type="SMART" id="SM00496"/>
    </source>
</evidence>
<dbReference type="InterPro" id="IPR003611">
    <property type="entry name" value="NUMOD3"/>
</dbReference>